<comment type="caution">
    <text evidence="1">The sequence shown here is derived from an EMBL/GenBank/DDBJ whole genome shotgun (WGS) entry which is preliminary data.</text>
</comment>
<keyword evidence="2" id="KW-1185">Reference proteome</keyword>
<accession>A0A841J594</accession>
<organism evidence="1 2">
    <name type="scientific">Sphingobium subterraneum</name>
    <dbReference type="NCBI Taxonomy" id="627688"/>
    <lineage>
        <taxon>Bacteria</taxon>
        <taxon>Pseudomonadati</taxon>
        <taxon>Pseudomonadota</taxon>
        <taxon>Alphaproteobacteria</taxon>
        <taxon>Sphingomonadales</taxon>
        <taxon>Sphingomonadaceae</taxon>
        <taxon>Sphingobium</taxon>
    </lineage>
</organism>
<sequence>MIKATQAAFLVATEGKGSAPVRAQLVERTDAPLRIAEHDHVLTQQANTQRRAVWLGDVLDHAGGQPVLPHQLPHWGLALHTAKQIILFRSH</sequence>
<evidence type="ECO:0000313" key="2">
    <source>
        <dbReference type="Proteomes" id="UP000552700"/>
    </source>
</evidence>
<reference evidence="1 2" key="1">
    <citation type="submission" date="2020-08" db="EMBL/GenBank/DDBJ databases">
        <title>Genomic Encyclopedia of Type Strains, Phase IV (KMG-IV): sequencing the most valuable type-strain genomes for metagenomic binning, comparative biology and taxonomic classification.</title>
        <authorList>
            <person name="Goeker M."/>
        </authorList>
    </citation>
    <scope>NUCLEOTIDE SEQUENCE [LARGE SCALE GENOMIC DNA]</scope>
    <source>
        <strain evidence="1 2">DSM 102255</strain>
    </source>
</reference>
<dbReference type="AlphaFoldDB" id="A0A841J594"/>
<protein>
    <submittedName>
        <fullName evidence="1">Uncharacterized protein</fullName>
    </submittedName>
</protein>
<proteinExistence type="predicted"/>
<gene>
    <name evidence="1" type="ORF">FHS92_003276</name>
</gene>
<name>A0A841J594_9SPHN</name>
<dbReference type="Proteomes" id="UP000552700">
    <property type="component" value="Unassembled WGS sequence"/>
</dbReference>
<dbReference type="EMBL" id="JACIJP010000008">
    <property type="protein sequence ID" value="MBB6125512.1"/>
    <property type="molecule type" value="Genomic_DNA"/>
</dbReference>
<evidence type="ECO:0000313" key="1">
    <source>
        <dbReference type="EMBL" id="MBB6125512.1"/>
    </source>
</evidence>